<dbReference type="CDD" id="cd07377">
    <property type="entry name" value="WHTH_GntR"/>
    <property type="match status" value="1"/>
</dbReference>
<dbReference type="InterPro" id="IPR036388">
    <property type="entry name" value="WH-like_DNA-bd_sf"/>
</dbReference>
<dbReference type="EMBL" id="FNHG01000001">
    <property type="protein sequence ID" value="SDL66967.1"/>
    <property type="molecule type" value="Genomic_DNA"/>
</dbReference>
<evidence type="ECO:0000256" key="4">
    <source>
        <dbReference type="ARBA" id="ARBA00023125"/>
    </source>
</evidence>
<evidence type="ECO:0000313" key="9">
    <source>
        <dbReference type="Proteomes" id="UP000199759"/>
    </source>
</evidence>
<sequence>MTSSAKSYAPLFRIDPGLSLSLQEQIRRRVMEAIAADIFPAGRKLPSSRKLANELGVSRNTVFLAYQQLIAEGHLEARQRSGIYVAEATAPDRKMSLIAGPEDAGEGAAATRFLRGVRPPSHGYKCPPDWQKYPFPFIEGRYDKTLFPIAEWRESSRLALAVNEVEEWSLDNGEVDDPALIEEIRTKLLPRRGIRARPDELLITVGEQQAFFLVAQLFANSRTRVALEEPGLPDLREMFAMHGAQLHHQPVDDEGLVVDDRLPGNDIVYVSPSRQRPTGVTMSMRRREALLAMASERDFLILEDDFECEMNYLGDALPALRSLDQEGRVIYIASLSKVLAPGVRLGFMVAPARIINEARRLRDLTTRRPSPNNQRAAAFFLSLGHYDAMLRRLRRVSEERLIALQNALNHYRPSSIAVAPVEGGTTYWVRGPANLDARVLVHAAKARGILIEPADDWFALPDGAKNMFRLGVTGLPASEIRAGIEALSQVMLELDSAAPAAMAESGTGWLGPETLEAAMSNATLLYNTVYGELCTIMLAADGSMTGRSGYGAEEQDSGRWWVEGDRWFRQWRNWAFGEAMGFHVRISGDRVSWLDEQGRVVDSAVLSRDPVEPADPAGQKTNP</sequence>
<dbReference type="SUPFAM" id="SSF53383">
    <property type="entry name" value="PLP-dependent transferases"/>
    <property type="match status" value="1"/>
</dbReference>
<dbReference type="SMART" id="SM00345">
    <property type="entry name" value="HTH_GNTR"/>
    <property type="match status" value="1"/>
</dbReference>
<dbReference type="InterPro" id="IPR000524">
    <property type="entry name" value="Tscrpt_reg_HTH_GntR"/>
</dbReference>
<keyword evidence="3" id="KW-0805">Transcription regulation</keyword>
<keyword evidence="9" id="KW-1185">Reference proteome</keyword>
<keyword evidence="2" id="KW-0663">Pyridoxal phosphate</keyword>
<dbReference type="PANTHER" id="PTHR46577:SF1">
    <property type="entry name" value="HTH-TYPE TRANSCRIPTIONAL REGULATORY PROTEIN GABR"/>
    <property type="match status" value="1"/>
</dbReference>
<dbReference type="STRING" id="144026.SAMN04488568_101258"/>
<keyword evidence="4" id="KW-0238">DNA-binding</keyword>
<accession>A0A1G9LZ68</accession>
<evidence type="ECO:0000256" key="5">
    <source>
        <dbReference type="ARBA" id="ARBA00023163"/>
    </source>
</evidence>
<dbReference type="PANTHER" id="PTHR46577">
    <property type="entry name" value="HTH-TYPE TRANSCRIPTIONAL REGULATORY PROTEIN GABR"/>
    <property type="match status" value="1"/>
</dbReference>
<organism evidence="8 9">
    <name type="scientific">Maricaulis salignorans</name>
    <dbReference type="NCBI Taxonomy" id="144026"/>
    <lineage>
        <taxon>Bacteria</taxon>
        <taxon>Pseudomonadati</taxon>
        <taxon>Pseudomonadota</taxon>
        <taxon>Alphaproteobacteria</taxon>
        <taxon>Maricaulales</taxon>
        <taxon>Maricaulaceae</taxon>
        <taxon>Maricaulis</taxon>
    </lineage>
</organism>
<dbReference type="RefSeq" id="WP_091765558.1">
    <property type="nucleotide sequence ID" value="NZ_FNHG01000001.1"/>
</dbReference>
<dbReference type="PROSITE" id="PS50949">
    <property type="entry name" value="HTH_GNTR"/>
    <property type="match status" value="1"/>
</dbReference>
<evidence type="ECO:0000256" key="1">
    <source>
        <dbReference type="ARBA" id="ARBA00005384"/>
    </source>
</evidence>
<dbReference type="SUPFAM" id="SSF46785">
    <property type="entry name" value="Winged helix' DNA-binding domain"/>
    <property type="match status" value="1"/>
</dbReference>
<evidence type="ECO:0000259" key="7">
    <source>
        <dbReference type="PROSITE" id="PS50949"/>
    </source>
</evidence>
<proteinExistence type="inferred from homology"/>
<dbReference type="InterPro" id="IPR015424">
    <property type="entry name" value="PyrdxlP-dep_Trfase"/>
</dbReference>
<dbReference type="InterPro" id="IPR004839">
    <property type="entry name" value="Aminotransferase_I/II_large"/>
</dbReference>
<feature type="region of interest" description="Disordered" evidence="6">
    <location>
        <begin position="604"/>
        <end position="623"/>
    </location>
</feature>
<protein>
    <submittedName>
        <fullName evidence="8">Transcriptional regulator, GntR family</fullName>
    </submittedName>
</protein>
<gene>
    <name evidence="8" type="ORF">SAMN04488568_101258</name>
</gene>
<dbReference type="GO" id="GO:0003677">
    <property type="term" value="F:DNA binding"/>
    <property type="evidence" value="ECO:0007669"/>
    <property type="project" value="UniProtKB-KW"/>
</dbReference>
<dbReference type="Pfam" id="PF00155">
    <property type="entry name" value="Aminotran_1_2"/>
    <property type="match status" value="1"/>
</dbReference>
<dbReference type="Gene3D" id="1.10.10.10">
    <property type="entry name" value="Winged helix-like DNA-binding domain superfamily/Winged helix DNA-binding domain"/>
    <property type="match status" value="1"/>
</dbReference>
<dbReference type="GO" id="GO:0030170">
    <property type="term" value="F:pyridoxal phosphate binding"/>
    <property type="evidence" value="ECO:0007669"/>
    <property type="project" value="InterPro"/>
</dbReference>
<dbReference type="InterPro" id="IPR036390">
    <property type="entry name" value="WH_DNA-bd_sf"/>
</dbReference>
<name>A0A1G9LZ68_9PROT</name>
<feature type="domain" description="HTH gntR-type" evidence="7">
    <location>
        <begin position="20"/>
        <end position="88"/>
    </location>
</feature>
<comment type="similarity">
    <text evidence="1">In the C-terminal section; belongs to the class-I pyridoxal-phosphate-dependent aminotransferase family.</text>
</comment>
<dbReference type="AlphaFoldDB" id="A0A1G9LZ68"/>
<evidence type="ECO:0000256" key="3">
    <source>
        <dbReference type="ARBA" id="ARBA00023015"/>
    </source>
</evidence>
<dbReference type="CDD" id="cd00609">
    <property type="entry name" value="AAT_like"/>
    <property type="match status" value="1"/>
</dbReference>
<dbReference type="InterPro" id="IPR051446">
    <property type="entry name" value="HTH_trans_reg/aminotransferase"/>
</dbReference>
<evidence type="ECO:0000313" key="8">
    <source>
        <dbReference type="EMBL" id="SDL66967.1"/>
    </source>
</evidence>
<dbReference type="OrthoDB" id="9808770at2"/>
<reference evidence="8 9" key="1">
    <citation type="submission" date="2016-10" db="EMBL/GenBank/DDBJ databases">
        <authorList>
            <person name="de Groot N.N."/>
        </authorList>
    </citation>
    <scope>NUCLEOTIDE SEQUENCE [LARGE SCALE GENOMIC DNA]</scope>
    <source>
        <strain evidence="8 9">DSM 16077</strain>
    </source>
</reference>
<dbReference type="Pfam" id="PF00392">
    <property type="entry name" value="GntR"/>
    <property type="match status" value="1"/>
</dbReference>
<evidence type="ECO:0000256" key="6">
    <source>
        <dbReference type="SAM" id="MobiDB-lite"/>
    </source>
</evidence>
<evidence type="ECO:0000256" key="2">
    <source>
        <dbReference type="ARBA" id="ARBA00022898"/>
    </source>
</evidence>
<dbReference type="PRINTS" id="PR00035">
    <property type="entry name" value="HTHGNTR"/>
</dbReference>
<dbReference type="Proteomes" id="UP000199759">
    <property type="component" value="Unassembled WGS sequence"/>
</dbReference>
<keyword evidence="5" id="KW-0804">Transcription</keyword>
<dbReference type="GO" id="GO:0003700">
    <property type="term" value="F:DNA-binding transcription factor activity"/>
    <property type="evidence" value="ECO:0007669"/>
    <property type="project" value="InterPro"/>
</dbReference>
<dbReference type="InterPro" id="IPR015421">
    <property type="entry name" value="PyrdxlP-dep_Trfase_major"/>
</dbReference>
<dbReference type="Gene3D" id="3.40.640.10">
    <property type="entry name" value="Type I PLP-dependent aspartate aminotransferase-like (Major domain)"/>
    <property type="match status" value="1"/>
</dbReference>